<keyword evidence="1" id="KW-0472">Membrane</keyword>
<dbReference type="AlphaFoldDB" id="A0A2I0I544"/>
<keyword evidence="1" id="KW-0812">Transmembrane</keyword>
<name>A0A2I0I544_PUNGR</name>
<organism evidence="2 3">
    <name type="scientific">Punica granatum</name>
    <name type="common">Pomegranate</name>
    <dbReference type="NCBI Taxonomy" id="22663"/>
    <lineage>
        <taxon>Eukaryota</taxon>
        <taxon>Viridiplantae</taxon>
        <taxon>Streptophyta</taxon>
        <taxon>Embryophyta</taxon>
        <taxon>Tracheophyta</taxon>
        <taxon>Spermatophyta</taxon>
        <taxon>Magnoliopsida</taxon>
        <taxon>eudicotyledons</taxon>
        <taxon>Gunneridae</taxon>
        <taxon>Pentapetalae</taxon>
        <taxon>rosids</taxon>
        <taxon>malvids</taxon>
        <taxon>Myrtales</taxon>
        <taxon>Lythraceae</taxon>
        <taxon>Punica</taxon>
    </lineage>
</organism>
<keyword evidence="3" id="KW-1185">Reference proteome</keyword>
<evidence type="ECO:0000313" key="3">
    <source>
        <dbReference type="Proteomes" id="UP000233551"/>
    </source>
</evidence>
<reference evidence="2 3" key="1">
    <citation type="submission" date="2017-11" db="EMBL/GenBank/DDBJ databases">
        <title>De-novo sequencing of pomegranate (Punica granatum L.) genome.</title>
        <authorList>
            <person name="Akparov Z."/>
            <person name="Amiraslanov A."/>
            <person name="Hajiyeva S."/>
            <person name="Abbasov M."/>
            <person name="Kaur K."/>
            <person name="Hamwieh A."/>
            <person name="Solovyev V."/>
            <person name="Salamov A."/>
            <person name="Braich B."/>
            <person name="Kosarev P."/>
            <person name="Mahmoud A."/>
            <person name="Hajiyev E."/>
            <person name="Babayeva S."/>
            <person name="Izzatullayeva V."/>
            <person name="Mammadov A."/>
            <person name="Mammadov A."/>
            <person name="Sharifova S."/>
            <person name="Ojaghi J."/>
            <person name="Eynullazada K."/>
            <person name="Bayramov B."/>
            <person name="Abdulazimova A."/>
            <person name="Shahmuradov I."/>
        </authorList>
    </citation>
    <scope>NUCLEOTIDE SEQUENCE [LARGE SCALE GENOMIC DNA]</scope>
    <source>
        <strain evidence="3">cv. AG2017</strain>
        <tissue evidence="2">Leaf</tissue>
    </source>
</reference>
<sequence>MEEWPHLSLLAPTILITIFALFMSIPCIIIGLITRKGDDSKRQLAGGMKTAPDAGVHGPYSATSTSWAVPLCQLGPGLDGRQVWPDLDHQVGSP</sequence>
<dbReference type="Proteomes" id="UP000233551">
    <property type="component" value="Unassembled WGS sequence"/>
</dbReference>
<accession>A0A2I0I544</accession>
<dbReference type="EMBL" id="PGOL01003897">
    <property type="protein sequence ID" value="PKI39114.1"/>
    <property type="molecule type" value="Genomic_DNA"/>
</dbReference>
<proteinExistence type="predicted"/>
<protein>
    <submittedName>
        <fullName evidence="2">Uncharacterized protein</fullName>
    </submittedName>
</protein>
<keyword evidence="1" id="KW-1133">Transmembrane helix</keyword>
<comment type="caution">
    <text evidence="2">The sequence shown here is derived from an EMBL/GenBank/DDBJ whole genome shotgun (WGS) entry which is preliminary data.</text>
</comment>
<evidence type="ECO:0000256" key="1">
    <source>
        <dbReference type="SAM" id="Phobius"/>
    </source>
</evidence>
<gene>
    <name evidence="2" type="ORF">CRG98_040490</name>
</gene>
<evidence type="ECO:0000313" key="2">
    <source>
        <dbReference type="EMBL" id="PKI39114.1"/>
    </source>
</evidence>
<feature type="transmembrane region" description="Helical" evidence="1">
    <location>
        <begin position="12"/>
        <end position="33"/>
    </location>
</feature>